<dbReference type="InterPro" id="IPR036034">
    <property type="entry name" value="PDZ_sf"/>
</dbReference>
<name>A0A2T4KF61_9STAP</name>
<keyword evidence="7" id="KW-0720">Serine protease</keyword>
<evidence type="ECO:0000256" key="3">
    <source>
        <dbReference type="ARBA" id="ARBA00021768"/>
    </source>
</evidence>
<accession>A0A2T4KF61</accession>
<evidence type="ECO:0000256" key="10">
    <source>
        <dbReference type="SAM" id="Phobius"/>
    </source>
</evidence>
<organism evidence="12 13">
    <name type="scientific">Staphylococcus devriesei</name>
    <dbReference type="NCBI Taxonomy" id="586733"/>
    <lineage>
        <taxon>Bacteria</taxon>
        <taxon>Bacillati</taxon>
        <taxon>Bacillota</taxon>
        <taxon>Bacilli</taxon>
        <taxon>Bacillales</taxon>
        <taxon>Staphylococcaceae</taxon>
        <taxon>Staphylococcus</taxon>
    </lineage>
</organism>
<dbReference type="Gene3D" id="2.40.10.10">
    <property type="entry name" value="Trypsin-like serine proteases"/>
    <property type="match status" value="2"/>
</dbReference>
<dbReference type="AlphaFoldDB" id="A0A2T4KF61"/>
<evidence type="ECO:0000256" key="4">
    <source>
        <dbReference type="ARBA" id="ARBA00022670"/>
    </source>
</evidence>
<evidence type="ECO:0000256" key="6">
    <source>
        <dbReference type="ARBA" id="ARBA00022801"/>
    </source>
</evidence>
<evidence type="ECO:0000256" key="2">
    <source>
        <dbReference type="ARBA" id="ARBA00010541"/>
    </source>
</evidence>
<dbReference type="InterPro" id="IPR001940">
    <property type="entry name" value="Peptidase_S1C"/>
</dbReference>
<evidence type="ECO:0000256" key="8">
    <source>
        <dbReference type="ARBA" id="ARBA00022989"/>
    </source>
</evidence>
<sequence length="427" mass="45439">MSDYNQDNQSAHFNYQQSQPRKPKFPWFKTILVALIAGIIGALLVLGASKMLGMFGLNDNGSQVQEATNSKGGNVLDGKSEKYKSVNAMIKDVSPAIVGVINMQKATSFNDLLQGKSSSKAEQAGVGSGVIYQKNDNSAYIVTNNHVISGASEIKVQLHSGKQVKAKLIGKDAVSDIAVLKIDNTIGIKAIKFANSSKVQTGDSVFAMGNPLGLEFANSVTSGIISANERTIESNTTSGGTKVNVLQTDAAINPGNSGGALIDINGNLVGINSMKIAAEQVEGIGFAIPSNEVKVTIEQLVKNGKIERASIGIGLLNLSDIPDSYKKELNTDRDTGVYVGKVDNSSDLKVGDIITKIDGEKVEEDTDLRTYLYQNKKPGETAKLTVERDGKTKEITVKLKNQKSTSINSEPSSDSEFGNNGSSQFIQ</sequence>
<dbReference type="SUPFAM" id="SSF50156">
    <property type="entry name" value="PDZ domain-like"/>
    <property type="match status" value="1"/>
</dbReference>
<dbReference type="Pfam" id="PF13365">
    <property type="entry name" value="Trypsin_2"/>
    <property type="match status" value="1"/>
</dbReference>
<dbReference type="EMBL" id="PYZL01000105">
    <property type="protein sequence ID" value="PTE70740.1"/>
    <property type="molecule type" value="Genomic_DNA"/>
</dbReference>
<dbReference type="RefSeq" id="WP_107506387.1">
    <property type="nucleotide sequence ID" value="NZ_CP130489.1"/>
</dbReference>
<protein>
    <recommendedName>
        <fullName evidence="3">Serine protease HtrA-like</fullName>
    </recommendedName>
</protein>
<dbReference type="Proteomes" id="UP000242547">
    <property type="component" value="Unassembled WGS sequence"/>
</dbReference>
<keyword evidence="4 12" id="KW-0645">Protease</keyword>
<keyword evidence="10" id="KW-0472">Membrane</keyword>
<keyword evidence="5 10" id="KW-0812">Transmembrane</keyword>
<feature type="domain" description="PDZ" evidence="11">
    <location>
        <begin position="282"/>
        <end position="390"/>
    </location>
</feature>
<evidence type="ECO:0000256" key="1">
    <source>
        <dbReference type="ARBA" id="ARBA00004162"/>
    </source>
</evidence>
<dbReference type="InterPro" id="IPR009003">
    <property type="entry name" value="Peptidase_S1_PA"/>
</dbReference>
<comment type="caution">
    <text evidence="12">The sequence shown here is derived from an EMBL/GenBank/DDBJ whole genome shotgun (WGS) entry which is preliminary data.</text>
</comment>
<dbReference type="PANTHER" id="PTHR43343">
    <property type="entry name" value="PEPTIDASE S12"/>
    <property type="match status" value="1"/>
</dbReference>
<dbReference type="Pfam" id="PF13180">
    <property type="entry name" value="PDZ_2"/>
    <property type="match status" value="1"/>
</dbReference>
<dbReference type="PRINTS" id="PR00834">
    <property type="entry name" value="PROTEASES2C"/>
</dbReference>
<dbReference type="SMART" id="SM00228">
    <property type="entry name" value="PDZ"/>
    <property type="match status" value="1"/>
</dbReference>
<feature type="compositionally biased region" description="Polar residues" evidence="9">
    <location>
        <begin position="402"/>
        <end position="427"/>
    </location>
</feature>
<evidence type="ECO:0000256" key="5">
    <source>
        <dbReference type="ARBA" id="ARBA00022692"/>
    </source>
</evidence>
<feature type="transmembrane region" description="Helical" evidence="10">
    <location>
        <begin position="27"/>
        <end position="48"/>
    </location>
</feature>
<evidence type="ECO:0000256" key="9">
    <source>
        <dbReference type="SAM" id="MobiDB-lite"/>
    </source>
</evidence>
<proteinExistence type="inferred from homology"/>
<gene>
    <name evidence="12" type="ORF">BUY44_10625</name>
</gene>
<dbReference type="SUPFAM" id="SSF50494">
    <property type="entry name" value="Trypsin-like serine proteases"/>
    <property type="match status" value="1"/>
</dbReference>
<reference evidence="12 13" key="1">
    <citation type="journal article" date="2016" name="Front. Microbiol.">
        <title>Comprehensive Phylogenetic Analysis of Bovine Non-aureus Staphylococci Species Based on Whole-Genome Sequencing.</title>
        <authorList>
            <person name="Naushad S."/>
            <person name="Barkema H.W."/>
            <person name="Luby C."/>
            <person name="Condas L.A."/>
            <person name="Nobrega D.B."/>
            <person name="Carson D.A."/>
            <person name="De Buck J."/>
        </authorList>
    </citation>
    <scope>NUCLEOTIDE SEQUENCE [LARGE SCALE GENOMIC DNA]</scope>
    <source>
        <strain evidence="12 13">SNUC 761</strain>
    </source>
</reference>
<comment type="subcellular location">
    <subcellularLocation>
        <location evidence="1">Cell membrane</location>
        <topology evidence="1">Single-pass membrane protein</topology>
    </subcellularLocation>
</comment>
<evidence type="ECO:0000313" key="12">
    <source>
        <dbReference type="EMBL" id="PTE70740.1"/>
    </source>
</evidence>
<dbReference type="GO" id="GO:0005886">
    <property type="term" value="C:plasma membrane"/>
    <property type="evidence" value="ECO:0007669"/>
    <property type="project" value="UniProtKB-SubCell"/>
</dbReference>
<dbReference type="InterPro" id="IPR043504">
    <property type="entry name" value="Peptidase_S1_PA_chymotrypsin"/>
</dbReference>
<keyword evidence="8 10" id="KW-1133">Transmembrane helix</keyword>
<dbReference type="InterPro" id="IPR001478">
    <property type="entry name" value="PDZ"/>
</dbReference>
<evidence type="ECO:0000259" key="11">
    <source>
        <dbReference type="SMART" id="SM00228"/>
    </source>
</evidence>
<dbReference type="GO" id="GO:0006508">
    <property type="term" value="P:proteolysis"/>
    <property type="evidence" value="ECO:0007669"/>
    <property type="project" value="UniProtKB-KW"/>
</dbReference>
<dbReference type="Gene3D" id="2.30.42.10">
    <property type="match status" value="1"/>
</dbReference>
<feature type="region of interest" description="Disordered" evidence="9">
    <location>
        <begin position="1"/>
        <end position="20"/>
    </location>
</feature>
<dbReference type="InterPro" id="IPR051201">
    <property type="entry name" value="Chloro_Bact_Ser_Proteases"/>
</dbReference>
<evidence type="ECO:0000256" key="7">
    <source>
        <dbReference type="ARBA" id="ARBA00022825"/>
    </source>
</evidence>
<dbReference type="GO" id="GO:0004252">
    <property type="term" value="F:serine-type endopeptidase activity"/>
    <property type="evidence" value="ECO:0007669"/>
    <property type="project" value="InterPro"/>
</dbReference>
<dbReference type="PANTHER" id="PTHR43343:SF3">
    <property type="entry name" value="PROTEASE DO-LIKE 8, CHLOROPLASTIC"/>
    <property type="match status" value="1"/>
</dbReference>
<keyword evidence="6" id="KW-0378">Hydrolase</keyword>
<feature type="region of interest" description="Disordered" evidence="9">
    <location>
        <begin position="399"/>
        <end position="427"/>
    </location>
</feature>
<evidence type="ECO:0000313" key="13">
    <source>
        <dbReference type="Proteomes" id="UP000242547"/>
    </source>
</evidence>
<comment type="similarity">
    <text evidence="2">Belongs to the peptidase S1C family.</text>
</comment>